<name>A0A645B027_9ZZZZ</name>
<dbReference type="InterPro" id="IPR044855">
    <property type="entry name" value="CoA-Trfase_III_dom3_sf"/>
</dbReference>
<comment type="caution">
    <text evidence="2">The sequence shown here is derived from an EMBL/GenBank/DDBJ whole genome shotgun (WGS) entry which is preliminary data.</text>
</comment>
<dbReference type="Gene3D" id="3.40.50.10540">
    <property type="entry name" value="Crotonobetainyl-coa:carnitine coa-transferase, domain 1"/>
    <property type="match status" value="1"/>
</dbReference>
<dbReference type="AlphaFoldDB" id="A0A645B027"/>
<proteinExistence type="predicted"/>
<evidence type="ECO:0000313" key="2">
    <source>
        <dbReference type="EMBL" id="MPM58790.1"/>
    </source>
</evidence>
<sequence>MRTSIPITDVVTGQNAAIAILGAMFHHHRTGEGQYIDCAMLDAAVALNGHLALGYLMTGRTPVRIGNTNPIASPSEVFQCTDGQLIIAAGNQGQFHACCEVLGVPELARQSEFATNSQRVANRNSLREKLSRAVAQRSRADLISALEAAGVPCGPINDMAQVFADPQTLHRGLALTLRHSRRADIPTLRSPLRFSQTPVQHNSPPQLGEHTIQVLRDELQLDQAAIGKLAQCGIV</sequence>
<protein>
    <submittedName>
        <fullName evidence="2">Acetyl-CoA:oxalate CoA-transferase</fullName>
        <ecNumber evidence="2">2.8.3.19</ecNumber>
    </submittedName>
</protein>
<dbReference type="PANTHER" id="PTHR48207:SF3">
    <property type="entry name" value="SUCCINATE--HYDROXYMETHYLGLUTARATE COA-TRANSFERASE"/>
    <property type="match status" value="1"/>
</dbReference>
<accession>A0A645B027</accession>
<evidence type="ECO:0000256" key="1">
    <source>
        <dbReference type="ARBA" id="ARBA00022679"/>
    </source>
</evidence>
<dbReference type="Gene3D" id="3.30.1540.10">
    <property type="entry name" value="formyl-coa transferase, domain 3"/>
    <property type="match status" value="1"/>
</dbReference>
<dbReference type="SUPFAM" id="SSF89796">
    <property type="entry name" value="CoA-transferase family III (CaiB/BaiF)"/>
    <property type="match status" value="1"/>
</dbReference>
<dbReference type="EMBL" id="VSSQ01016954">
    <property type="protein sequence ID" value="MPM58790.1"/>
    <property type="molecule type" value="Genomic_DNA"/>
</dbReference>
<organism evidence="2">
    <name type="scientific">bioreactor metagenome</name>
    <dbReference type="NCBI Taxonomy" id="1076179"/>
    <lineage>
        <taxon>unclassified sequences</taxon>
        <taxon>metagenomes</taxon>
        <taxon>ecological metagenomes</taxon>
    </lineage>
</organism>
<keyword evidence="1 2" id="KW-0808">Transferase</keyword>
<dbReference type="EC" id="2.8.3.19" evidence="2"/>
<dbReference type="InterPro" id="IPR023606">
    <property type="entry name" value="CoA-Trfase_III_dom_1_sf"/>
</dbReference>
<dbReference type="PANTHER" id="PTHR48207">
    <property type="entry name" value="SUCCINATE--HYDROXYMETHYLGLUTARATE COA-TRANSFERASE"/>
    <property type="match status" value="1"/>
</dbReference>
<reference evidence="2" key="1">
    <citation type="submission" date="2019-08" db="EMBL/GenBank/DDBJ databases">
        <authorList>
            <person name="Kucharzyk K."/>
            <person name="Murdoch R.W."/>
            <person name="Higgins S."/>
            <person name="Loffler F."/>
        </authorList>
    </citation>
    <scope>NUCLEOTIDE SEQUENCE</scope>
</reference>
<dbReference type="InterPro" id="IPR050483">
    <property type="entry name" value="CoA-transferase_III_domain"/>
</dbReference>
<gene>
    <name evidence="2" type="primary">uctC_16</name>
    <name evidence="2" type="ORF">SDC9_105623</name>
</gene>
<dbReference type="GO" id="GO:0008410">
    <property type="term" value="F:CoA-transferase activity"/>
    <property type="evidence" value="ECO:0007669"/>
    <property type="project" value="TreeGrafter"/>
</dbReference>
<dbReference type="InterPro" id="IPR003673">
    <property type="entry name" value="CoA-Trfase_fam_III"/>
</dbReference>
<dbReference type="Pfam" id="PF02515">
    <property type="entry name" value="CoA_transf_3"/>
    <property type="match status" value="1"/>
</dbReference>